<dbReference type="OrthoDB" id="5522904at2"/>
<sequence length="304" mass="34128">MKKKLAEGKKPCIWMEAGVIDYKICHNNFDCSHCEFDRAMTENANHNLALRRAGQTPTGKLGAIVPWPDKMRQRSGLQQQCRHMLTGRVPAHFCGNNYLCHRCEFDQLLEDQVEFFLEPERPKLEDVFGFAVPTTNYLHRGHTWAVLESGGRVRLGLDDFSQKVLGPADEMKLPKLGEEFHHDAVGLALARQGKKAAVLAPVDGIIEAVNPKVRQRPALAHDDPYGEGWLFVVTPTNLKPNLEHMLFGPSNVAWIEGEAHKLLNMLESSAGVTLPSGGSIIDDVYGHFPELDWQRLVHEFLHSV</sequence>
<dbReference type="SUPFAM" id="SSF51230">
    <property type="entry name" value="Single hybrid motif"/>
    <property type="match status" value="1"/>
</dbReference>
<dbReference type="PANTHER" id="PTHR11715:SF3">
    <property type="entry name" value="GLYCINE CLEAVAGE SYSTEM H PROTEIN-RELATED"/>
    <property type="match status" value="1"/>
</dbReference>
<dbReference type="RefSeq" id="WP_013705970.1">
    <property type="nucleotide sequence ID" value="NC_015388.1"/>
</dbReference>
<dbReference type="Proteomes" id="UP000000483">
    <property type="component" value="Chromosome"/>
</dbReference>
<keyword evidence="3" id="KW-1185">Reference proteome</keyword>
<dbReference type="GO" id="GO:0005829">
    <property type="term" value="C:cytosol"/>
    <property type="evidence" value="ECO:0007669"/>
    <property type="project" value="TreeGrafter"/>
</dbReference>
<organism evidence="2 3">
    <name type="scientific">Desulfobacca acetoxidans (strain ATCC 700848 / DSM 11109 / ASRB2)</name>
    <dbReference type="NCBI Taxonomy" id="880072"/>
    <lineage>
        <taxon>Bacteria</taxon>
        <taxon>Pseudomonadati</taxon>
        <taxon>Thermodesulfobacteriota</taxon>
        <taxon>Desulfobaccia</taxon>
        <taxon>Desulfobaccales</taxon>
        <taxon>Desulfobaccaceae</taxon>
        <taxon>Desulfobacca</taxon>
    </lineage>
</organism>
<dbReference type="Pfam" id="PF01597">
    <property type="entry name" value="GCV_H"/>
    <property type="match status" value="1"/>
</dbReference>
<reference evidence="2 3" key="1">
    <citation type="journal article" date="2011" name="Stand. Genomic Sci.">
        <title>Complete genome sequence of the acetate-degrading sulfate reducer Desulfobacca acetoxidans type strain (ASRB2).</title>
        <authorList>
            <person name="Goker M."/>
            <person name="Teshima H."/>
            <person name="Lapidus A."/>
            <person name="Nolan M."/>
            <person name="Lucas S."/>
            <person name="Hammon N."/>
            <person name="Deshpande S."/>
            <person name="Cheng J.F."/>
            <person name="Tapia R."/>
            <person name="Han C."/>
            <person name="Goodwin L."/>
            <person name="Pitluck S."/>
            <person name="Huntemann M."/>
            <person name="Liolios K."/>
            <person name="Ivanova N."/>
            <person name="Pagani I."/>
            <person name="Mavromatis K."/>
            <person name="Ovchinikova G."/>
            <person name="Pati A."/>
            <person name="Chen A."/>
            <person name="Palaniappan K."/>
            <person name="Land M."/>
            <person name="Hauser L."/>
            <person name="Brambilla E.M."/>
            <person name="Rohde M."/>
            <person name="Spring S."/>
            <person name="Detter J.C."/>
            <person name="Woyke T."/>
            <person name="Bristow J."/>
            <person name="Eisen J.A."/>
            <person name="Markowitz V."/>
            <person name="Hugenholtz P."/>
            <person name="Kyrpides N.C."/>
            <person name="Klenk H.P."/>
        </authorList>
    </citation>
    <scope>NUCLEOTIDE SEQUENCE [LARGE SCALE GENOMIC DNA]</scope>
    <source>
        <strain evidence="3">ATCC 700848 / DSM 11109 / ASRB2</strain>
    </source>
</reference>
<dbReference type="InterPro" id="IPR033753">
    <property type="entry name" value="GCV_H/Fam206"/>
</dbReference>
<name>F2NC62_DESAR</name>
<dbReference type="CDD" id="cd06848">
    <property type="entry name" value="GCS_H"/>
    <property type="match status" value="1"/>
</dbReference>
<dbReference type="eggNOG" id="COG0509">
    <property type="taxonomic scope" value="Bacteria"/>
</dbReference>
<dbReference type="Gene3D" id="2.40.50.100">
    <property type="match status" value="1"/>
</dbReference>
<dbReference type="KEGG" id="dao:Desac_0990"/>
<reference evidence="3" key="2">
    <citation type="submission" date="2011-03" db="EMBL/GenBank/DDBJ databases">
        <title>The complete genome of Desulfobacca acetoxidans DSM 11109.</title>
        <authorList>
            <consortium name="US DOE Joint Genome Institute (JGI-PGF)"/>
            <person name="Lucas S."/>
            <person name="Copeland A."/>
            <person name="Lapidus A."/>
            <person name="Bruce D."/>
            <person name="Goodwin L."/>
            <person name="Pitluck S."/>
            <person name="Peters L."/>
            <person name="Kyrpides N."/>
            <person name="Mavromatis K."/>
            <person name="Ivanova N."/>
            <person name="Ovchinnikova G."/>
            <person name="Teshima H."/>
            <person name="Detter J.C."/>
            <person name="Han C."/>
            <person name="Land M."/>
            <person name="Hauser L."/>
            <person name="Markowitz V."/>
            <person name="Cheng J.-F."/>
            <person name="Hugenholtz P."/>
            <person name="Woyke T."/>
            <person name="Wu D."/>
            <person name="Spring S."/>
            <person name="Schueler E."/>
            <person name="Brambilla E."/>
            <person name="Klenk H.-P."/>
            <person name="Eisen J.A."/>
        </authorList>
    </citation>
    <scope>NUCLEOTIDE SEQUENCE [LARGE SCALE GENOMIC DNA]</scope>
    <source>
        <strain evidence="3">ATCC 700848 / DSM 11109 / ASRB2</strain>
    </source>
</reference>
<dbReference type="AlphaFoldDB" id="F2NC62"/>
<dbReference type="GO" id="GO:0009249">
    <property type="term" value="P:protein lipoylation"/>
    <property type="evidence" value="ECO:0007669"/>
    <property type="project" value="TreeGrafter"/>
</dbReference>
<dbReference type="GO" id="GO:0005960">
    <property type="term" value="C:glycine cleavage complex"/>
    <property type="evidence" value="ECO:0007669"/>
    <property type="project" value="InterPro"/>
</dbReference>
<dbReference type="InterPro" id="IPR002930">
    <property type="entry name" value="GCV_H"/>
</dbReference>
<protein>
    <submittedName>
        <fullName evidence="2">Glycine cleavage H-protein</fullName>
    </submittedName>
</protein>
<evidence type="ECO:0000313" key="2">
    <source>
        <dbReference type="EMBL" id="AEB08857.1"/>
    </source>
</evidence>
<evidence type="ECO:0000256" key="1">
    <source>
        <dbReference type="ARBA" id="ARBA00022823"/>
    </source>
</evidence>
<dbReference type="InterPro" id="IPR011053">
    <property type="entry name" value="Single_hybrid_motif"/>
</dbReference>
<keyword evidence="1" id="KW-0450">Lipoyl</keyword>
<proteinExistence type="predicted"/>
<dbReference type="HOGENOM" id="CLU_914393_0_0_7"/>
<dbReference type="PANTHER" id="PTHR11715">
    <property type="entry name" value="GLYCINE CLEAVAGE SYSTEM H PROTEIN"/>
    <property type="match status" value="1"/>
</dbReference>
<dbReference type="EMBL" id="CP002629">
    <property type="protein sequence ID" value="AEB08857.1"/>
    <property type="molecule type" value="Genomic_DNA"/>
</dbReference>
<dbReference type="STRING" id="880072.Desac_0990"/>
<gene>
    <name evidence="2" type="ordered locus">Desac_0990</name>
</gene>
<evidence type="ECO:0000313" key="3">
    <source>
        <dbReference type="Proteomes" id="UP000000483"/>
    </source>
</evidence>
<accession>F2NC62</accession>
<dbReference type="GO" id="GO:0019464">
    <property type="term" value="P:glycine decarboxylation via glycine cleavage system"/>
    <property type="evidence" value="ECO:0007669"/>
    <property type="project" value="InterPro"/>
</dbReference>